<proteinExistence type="predicted"/>
<dbReference type="GO" id="GO:0005509">
    <property type="term" value="F:calcium ion binding"/>
    <property type="evidence" value="ECO:0007669"/>
    <property type="project" value="InterPro"/>
</dbReference>
<dbReference type="SMART" id="SM00054">
    <property type="entry name" value="EFh"/>
    <property type="match status" value="3"/>
</dbReference>
<feature type="domain" description="EF-hand" evidence="3">
    <location>
        <begin position="94"/>
        <end position="124"/>
    </location>
</feature>
<evidence type="ECO:0000313" key="5">
    <source>
        <dbReference type="EMBL" id="CAF1602539.1"/>
    </source>
</evidence>
<dbReference type="EMBL" id="CAJOBC010097177">
    <property type="protein sequence ID" value="CAF4445529.1"/>
    <property type="molecule type" value="Genomic_DNA"/>
</dbReference>
<gene>
    <name evidence="4" type="ORF">GPM918_LOCUS40947</name>
    <name evidence="5" type="ORF">OVA965_LOCUS42190</name>
    <name evidence="7" type="ORF">SRO942_LOCUS41943</name>
    <name evidence="6" type="ORF">TMI583_LOCUS44018</name>
</gene>
<dbReference type="PANTHER" id="PTHR23048">
    <property type="entry name" value="MYOSIN LIGHT CHAIN 1, 3"/>
    <property type="match status" value="1"/>
</dbReference>
<dbReference type="SUPFAM" id="SSF47473">
    <property type="entry name" value="EF-hand"/>
    <property type="match status" value="1"/>
</dbReference>
<dbReference type="Proteomes" id="UP000682733">
    <property type="component" value="Unassembled WGS sequence"/>
</dbReference>
<evidence type="ECO:0000256" key="2">
    <source>
        <dbReference type="ARBA" id="ARBA00022837"/>
    </source>
</evidence>
<dbReference type="PROSITE" id="PS00303">
    <property type="entry name" value="S100_CABP"/>
    <property type="match status" value="1"/>
</dbReference>
<dbReference type="Gene3D" id="1.10.238.10">
    <property type="entry name" value="EF-hand"/>
    <property type="match status" value="2"/>
</dbReference>
<evidence type="ECO:0000313" key="6">
    <source>
        <dbReference type="EMBL" id="CAF4411751.1"/>
    </source>
</evidence>
<dbReference type="AlphaFoldDB" id="A0A815Z819"/>
<evidence type="ECO:0000259" key="3">
    <source>
        <dbReference type="PROSITE" id="PS50222"/>
    </source>
</evidence>
<dbReference type="EMBL" id="CAJNOQ010031248">
    <property type="protein sequence ID" value="CAF1578947.1"/>
    <property type="molecule type" value="Genomic_DNA"/>
</dbReference>
<dbReference type="EMBL" id="CAJOBA010074834">
    <property type="protein sequence ID" value="CAF4411751.1"/>
    <property type="molecule type" value="Genomic_DNA"/>
</dbReference>
<keyword evidence="2" id="KW-0106">Calcium</keyword>
<name>A0A815Z819_9BILA</name>
<accession>A0A815Z819</accession>
<dbReference type="Pfam" id="PF13499">
    <property type="entry name" value="EF-hand_7"/>
    <property type="match status" value="2"/>
</dbReference>
<dbReference type="Proteomes" id="UP000663829">
    <property type="component" value="Unassembled WGS sequence"/>
</dbReference>
<feature type="domain" description="EF-hand" evidence="3">
    <location>
        <begin position="21"/>
        <end position="56"/>
    </location>
</feature>
<dbReference type="InterPro" id="IPR001751">
    <property type="entry name" value="S100/CaBP7/8-like_CS"/>
</dbReference>
<dbReference type="FunFam" id="1.10.238.10:FF:000003">
    <property type="entry name" value="Calmodulin A"/>
    <property type="match status" value="1"/>
</dbReference>
<evidence type="ECO:0000313" key="7">
    <source>
        <dbReference type="EMBL" id="CAF4445529.1"/>
    </source>
</evidence>
<dbReference type="EMBL" id="CAJNOK010051000">
    <property type="protein sequence ID" value="CAF1602539.1"/>
    <property type="molecule type" value="Genomic_DNA"/>
</dbReference>
<evidence type="ECO:0000256" key="1">
    <source>
        <dbReference type="ARBA" id="ARBA00022737"/>
    </source>
</evidence>
<dbReference type="PROSITE" id="PS50222">
    <property type="entry name" value="EF_HAND_2"/>
    <property type="match status" value="4"/>
</dbReference>
<feature type="non-terminal residue" evidence="4">
    <location>
        <position position="1"/>
    </location>
</feature>
<dbReference type="InterPro" id="IPR050230">
    <property type="entry name" value="CALM/Myosin/TropC-like"/>
</dbReference>
<keyword evidence="8" id="KW-1185">Reference proteome</keyword>
<dbReference type="OrthoDB" id="26525at2759"/>
<evidence type="ECO:0000313" key="4">
    <source>
        <dbReference type="EMBL" id="CAF1578947.1"/>
    </source>
</evidence>
<sequence>HSGKISGNELKQVLNALNIQVSDNELKQFMSQLDSDGSGSIEFDEFCRVMGPALFKKYTREELYETFRIFDQDGNGYIQAKELELIFARMGKRMRRNDIDVMIKLLDTSGDGQISFDEFLKLFD</sequence>
<keyword evidence="1" id="KW-0677">Repeat</keyword>
<comment type="caution">
    <text evidence="4">The sequence shown here is derived from an EMBL/GenBank/DDBJ whole genome shotgun (WGS) entry which is preliminary data.</text>
</comment>
<feature type="domain" description="EF-hand" evidence="3">
    <location>
        <begin position="1"/>
        <end position="20"/>
    </location>
</feature>
<dbReference type="InterPro" id="IPR018247">
    <property type="entry name" value="EF_Hand_1_Ca_BS"/>
</dbReference>
<organism evidence="4 8">
    <name type="scientific">Didymodactylos carnosus</name>
    <dbReference type="NCBI Taxonomy" id="1234261"/>
    <lineage>
        <taxon>Eukaryota</taxon>
        <taxon>Metazoa</taxon>
        <taxon>Spiralia</taxon>
        <taxon>Gnathifera</taxon>
        <taxon>Rotifera</taxon>
        <taxon>Eurotatoria</taxon>
        <taxon>Bdelloidea</taxon>
        <taxon>Philodinida</taxon>
        <taxon>Philodinidae</taxon>
        <taxon>Didymodactylos</taxon>
    </lineage>
</organism>
<dbReference type="GO" id="GO:0016460">
    <property type="term" value="C:myosin II complex"/>
    <property type="evidence" value="ECO:0007669"/>
    <property type="project" value="TreeGrafter"/>
</dbReference>
<dbReference type="Proteomes" id="UP000677228">
    <property type="component" value="Unassembled WGS sequence"/>
</dbReference>
<dbReference type="PROSITE" id="PS00018">
    <property type="entry name" value="EF_HAND_1"/>
    <property type="match status" value="3"/>
</dbReference>
<dbReference type="PANTHER" id="PTHR23048:SF0">
    <property type="entry name" value="CALMODULIN LIKE 3"/>
    <property type="match status" value="1"/>
</dbReference>
<dbReference type="Proteomes" id="UP000681722">
    <property type="component" value="Unassembled WGS sequence"/>
</dbReference>
<reference evidence="4" key="1">
    <citation type="submission" date="2021-02" db="EMBL/GenBank/DDBJ databases">
        <authorList>
            <person name="Nowell W R."/>
        </authorList>
    </citation>
    <scope>NUCLEOTIDE SEQUENCE</scope>
</reference>
<protein>
    <recommendedName>
        <fullName evidence="3">EF-hand domain-containing protein</fullName>
    </recommendedName>
</protein>
<dbReference type="InterPro" id="IPR011992">
    <property type="entry name" value="EF-hand-dom_pair"/>
</dbReference>
<dbReference type="InterPro" id="IPR002048">
    <property type="entry name" value="EF_hand_dom"/>
</dbReference>
<evidence type="ECO:0000313" key="8">
    <source>
        <dbReference type="Proteomes" id="UP000663829"/>
    </source>
</evidence>
<feature type="domain" description="EF-hand" evidence="3">
    <location>
        <begin position="58"/>
        <end position="93"/>
    </location>
</feature>